<dbReference type="AlphaFoldDB" id="A0A5K3F9U9"/>
<dbReference type="Gene3D" id="3.40.33.10">
    <property type="entry name" value="CAP"/>
    <property type="match status" value="1"/>
</dbReference>
<dbReference type="Pfam" id="PF00188">
    <property type="entry name" value="CAP"/>
    <property type="match status" value="1"/>
</dbReference>
<feature type="domain" description="SCP" evidence="2">
    <location>
        <begin position="1"/>
        <end position="105"/>
    </location>
</feature>
<organism evidence="3">
    <name type="scientific">Mesocestoides corti</name>
    <name type="common">Flatworm</name>
    <dbReference type="NCBI Taxonomy" id="53468"/>
    <lineage>
        <taxon>Eukaryota</taxon>
        <taxon>Metazoa</taxon>
        <taxon>Spiralia</taxon>
        <taxon>Lophotrochozoa</taxon>
        <taxon>Platyhelminthes</taxon>
        <taxon>Cestoda</taxon>
        <taxon>Eucestoda</taxon>
        <taxon>Cyclophyllidea</taxon>
        <taxon>Mesocestoididae</taxon>
        <taxon>Mesocestoides</taxon>
    </lineage>
</organism>
<sequence length="278" mass="30883">YSVGLEKLAKKWLSNCTYVVPSASLHPEFEDVVVNLQSGTKPQDASFEPASRFDHQKEAYNYETNTCPTLCGNYRRIIWSTSSQVGCYRRRCDHSDFWVTPRYVMACLYKPGHRNRQERPYERGSSCSGCPPGLGCYRNQCTALTKPGVVRVPLEKSVIRESAAVKRQIIPTPEATSSMKMQIIPTQKMSSPTKKSFIRTQKKLSPTEKSLLLPKTITSPEEEPSIEVPAVITGTEGSSSLTEAAPDEAGQTRPTTSFSTHLSAVSVLMFANMAMIFV</sequence>
<dbReference type="InterPro" id="IPR014044">
    <property type="entry name" value="CAP_dom"/>
</dbReference>
<proteinExistence type="predicted"/>
<dbReference type="WBParaSite" id="MCU_005808-RA">
    <property type="protein sequence ID" value="MCU_005808-RA"/>
    <property type="gene ID" value="MCU_005808"/>
</dbReference>
<accession>A0A5K3F9U9</accession>
<dbReference type="InterPro" id="IPR035940">
    <property type="entry name" value="CAP_sf"/>
</dbReference>
<dbReference type="PANTHER" id="PTHR10334">
    <property type="entry name" value="CYSTEINE-RICH SECRETORY PROTEIN-RELATED"/>
    <property type="match status" value="1"/>
</dbReference>
<dbReference type="InterPro" id="IPR001283">
    <property type="entry name" value="CRISP-related"/>
</dbReference>
<protein>
    <submittedName>
        <fullName evidence="3">SCP domain-containing protein</fullName>
    </submittedName>
</protein>
<name>A0A5K3F9U9_MESCO</name>
<feature type="region of interest" description="Disordered" evidence="1">
    <location>
        <begin position="236"/>
        <end position="256"/>
    </location>
</feature>
<evidence type="ECO:0000313" key="3">
    <source>
        <dbReference type="WBParaSite" id="MCU_005808-RA"/>
    </source>
</evidence>
<evidence type="ECO:0000256" key="1">
    <source>
        <dbReference type="SAM" id="MobiDB-lite"/>
    </source>
</evidence>
<dbReference type="SUPFAM" id="SSF55797">
    <property type="entry name" value="PR-1-like"/>
    <property type="match status" value="1"/>
</dbReference>
<evidence type="ECO:0000259" key="2">
    <source>
        <dbReference type="Pfam" id="PF00188"/>
    </source>
</evidence>
<reference evidence="3" key="1">
    <citation type="submission" date="2019-11" db="UniProtKB">
        <authorList>
            <consortium name="WormBaseParasite"/>
        </authorList>
    </citation>
    <scope>IDENTIFICATION</scope>
</reference>